<reference evidence="3 4" key="1">
    <citation type="journal article" date="2019" name="Nat. Ecol. Evol.">
        <title>Megaphylogeny resolves global patterns of mushroom evolution.</title>
        <authorList>
            <person name="Varga T."/>
            <person name="Krizsan K."/>
            <person name="Foldi C."/>
            <person name="Dima B."/>
            <person name="Sanchez-Garcia M."/>
            <person name="Sanchez-Ramirez S."/>
            <person name="Szollosi G.J."/>
            <person name="Szarkandi J.G."/>
            <person name="Papp V."/>
            <person name="Albert L."/>
            <person name="Andreopoulos W."/>
            <person name="Angelini C."/>
            <person name="Antonin V."/>
            <person name="Barry K.W."/>
            <person name="Bougher N.L."/>
            <person name="Buchanan P."/>
            <person name="Buyck B."/>
            <person name="Bense V."/>
            <person name="Catcheside P."/>
            <person name="Chovatia M."/>
            <person name="Cooper J."/>
            <person name="Damon W."/>
            <person name="Desjardin D."/>
            <person name="Finy P."/>
            <person name="Geml J."/>
            <person name="Haridas S."/>
            <person name="Hughes K."/>
            <person name="Justo A."/>
            <person name="Karasinski D."/>
            <person name="Kautmanova I."/>
            <person name="Kiss B."/>
            <person name="Kocsube S."/>
            <person name="Kotiranta H."/>
            <person name="LaButti K.M."/>
            <person name="Lechner B.E."/>
            <person name="Liimatainen K."/>
            <person name="Lipzen A."/>
            <person name="Lukacs Z."/>
            <person name="Mihaltcheva S."/>
            <person name="Morgado L.N."/>
            <person name="Niskanen T."/>
            <person name="Noordeloos M.E."/>
            <person name="Ohm R.A."/>
            <person name="Ortiz-Santana B."/>
            <person name="Ovrebo C."/>
            <person name="Racz N."/>
            <person name="Riley R."/>
            <person name="Savchenko A."/>
            <person name="Shiryaev A."/>
            <person name="Soop K."/>
            <person name="Spirin V."/>
            <person name="Szebenyi C."/>
            <person name="Tomsovsky M."/>
            <person name="Tulloss R.E."/>
            <person name="Uehling J."/>
            <person name="Grigoriev I.V."/>
            <person name="Vagvolgyi C."/>
            <person name="Papp T."/>
            <person name="Martin F.M."/>
            <person name="Miettinen O."/>
            <person name="Hibbett D.S."/>
            <person name="Nagy L.G."/>
        </authorList>
    </citation>
    <scope>NUCLEOTIDE SEQUENCE [LARGE SCALE GENOMIC DNA]</scope>
    <source>
        <strain evidence="3 4">CBS 962.96</strain>
    </source>
</reference>
<name>A0A4S8LCN9_DENBC</name>
<evidence type="ECO:0008006" key="5">
    <source>
        <dbReference type="Google" id="ProtNLM"/>
    </source>
</evidence>
<dbReference type="EMBL" id="ML179486">
    <property type="protein sequence ID" value="THU86667.1"/>
    <property type="molecule type" value="Genomic_DNA"/>
</dbReference>
<dbReference type="PANTHER" id="PTHR33096">
    <property type="entry name" value="CXC2 DOMAIN-CONTAINING PROTEIN"/>
    <property type="match status" value="1"/>
</dbReference>
<dbReference type="PANTHER" id="PTHR33096:SF1">
    <property type="entry name" value="CXC1-LIKE CYSTEINE CLUSTER ASSOCIATED WITH KDZ TRANSPOSASES DOMAIN-CONTAINING PROTEIN"/>
    <property type="match status" value="1"/>
</dbReference>
<evidence type="ECO:0000256" key="1">
    <source>
        <dbReference type="SAM" id="Coils"/>
    </source>
</evidence>
<feature type="coiled-coil region" evidence="1">
    <location>
        <begin position="363"/>
        <end position="468"/>
    </location>
</feature>
<dbReference type="Pfam" id="PF18758">
    <property type="entry name" value="KDZ"/>
    <property type="match status" value="1"/>
</dbReference>
<dbReference type="AlphaFoldDB" id="A0A4S8LCN9"/>
<sequence>MPHDNEDADHRSTEDAKEREQEEEIHEGREIGDSGPSQNPRDPPVVNAERTGAPSLDESEHASSQERTRASEYLRSKCPLCFGSTTPSTPSDNASIPTVVVCVDACFTQKHNDQKGKDPRRVHPDTMFIPPEKVKEMEEYVESTHSARPTKRSRVQEDDDDDCLESGMKVPKSALDGCNSSFEAANGTAKSRAKGFDERALAGMFCPHGNCLFLVTMNSLGEKQHYVLVMLEALFEQIPRSWTVGFLYDVACQVERSCRKWGFLSDYMDRILWGVSVFHVYGHEWACQLVYHPRKCKGFGFCDGETCERCWHAISRLIAYTRVAGYFVRLYTLDSQFLFNNQQVLLGAGSFLRRKIRICQDRRVAAQEEFEKAGQTLDLLRAEWSSQVKSQTKPLPRQRKTAAKSAVEETLRLRKNMEVLENRVHDLESLLTSDQSTTYQRAMAEDDLLKAKSELKKAQQKSARQESSLGISDRQQLKHLMNSPFLTKRMNARSIKIRLRERLRARKFEFDRLERSYRKQQSEQRLDNHTREAIQRREPGIANLATKYNKLCDEMAELIRRRKAPRSAVVPKKIERTTLFDLDVDEEIWQDVSLRDDDEDPPLWLCNENVRKGIRAMLELERCDEEMTRLRMQRRALQDDRGLKHQLELRRKYLLKLYAVWEKPLVEFSDGFDVEWGPSLEEIAEARMEMYTDSVEIDNGDFDVAFEEDADTVLVERLDTFDVVDSFRGVSNEDV</sequence>
<organism evidence="3 4">
    <name type="scientific">Dendrothele bispora (strain CBS 962.96)</name>
    <dbReference type="NCBI Taxonomy" id="1314807"/>
    <lineage>
        <taxon>Eukaryota</taxon>
        <taxon>Fungi</taxon>
        <taxon>Dikarya</taxon>
        <taxon>Basidiomycota</taxon>
        <taxon>Agaricomycotina</taxon>
        <taxon>Agaricomycetes</taxon>
        <taxon>Agaricomycetidae</taxon>
        <taxon>Agaricales</taxon>
        <taxon>Agaricales incertae sedis</taxon>
        <taxon>Dendrothele</taxon>
    </lineage>
</organism>
<keyword evidence="1" id="KW-0175">Coiled coil</keyword>
<dbReference type="OrthoDB" id="3364670at2759"/>
<accession>A0A4S8LCN9</accession>
<feature type="compositionally biased region" description="Basic and acidic residues" evidence="2">
    <location>
        <begin position="58"/>
        <end position="71"/>
    </location>
</feature>
<dbReference type="Proteomes" id="UP000297245">
    <property type="component" value="Unassembled WGS sequence"/>
</dbReference>
<protein>
    <recommendedName>
        <fullName evidence="5">CxC1-like cysteine cluster associated with KDZ transposases domain-containing protein</fullName>
    </recommendedName>
</protein>
<feature type="region of interest" description="Disordered" evidence="2">
    <location>
        <begin position="1"/>
        <end position="71"/>
    </location>
</feature>
<evidence type="ECO:0000313" key="3">
    <source>
        <dbReference type="EMBL" id="THU86667.1"/>
    </source>
</evidence>
<evidence type="ECO:0000256" key="2">
    <source>
        <dbReference type="SAM" id="MobiDB-lite"/>
    </source>
</evidence>
<feature type="compositionally biased region" description="Basic and acidic residues" evidence="2">
    <location>
        <begin position="1"/>
        <end position="32"/>
    </location>
</feature>
<dbReference type="InterPro" id="IPR040521">
    <property type="entry name" value="KDZ"/>
</dbReference>
<keyword evidence="4" id="KW-1185">Reference proteome</keyword>
<evidence type="ECO:0000313" key="4">
    <source>
        <dbReference type="Proteomes" id="UP000297245"/>
    </source>
</evidence>
<gene>
    <name evidence="3" type="ORF">K435DRAFT_683215</name>
</gene>
<feature type="region of interest" description="Disordered" evidence="2">
    <location>
        <begin position="142"/>
        <end position="163"/>
    </location>
</feature>
<proteinExistence type="predicted"/>